<evidence type="ECO:0000313" key="5">
    <source>
        <dbReference type="EMBL" id="KIK61310.1"/>
    </source>
</evidence>
<dbReference type="EMBL" id="KN834771">
    <property type="protein sequence ID" value="KIK61310.1"/>
    <property type="molecule type" value="Genomic_DNA"/>
</dbReference>
<feature type="chain" id="PRO_5002207248" description="Yeast cell wall synthesis Kre9/Knh1-like N-terminal domain-containing protein" evidence="3">
    <location>
        <begin position="18"/>
        <end position="228"/>
    </location>
</feature>
<evidence type="ECO:0000256" key="1">
    <source>
        <dbReference type="ARBA" id="ARBA00022729"/>
    </source>
</evidence>
<dbReference type="InterPro" id="IPR045328">
    <property type="entry name" value="Kre9/Knh1"/>
</dbReference>
<feature type="signal peptide" evidence="3">
    <location>
        <begin position="1"/>
        <end position="17"/>
    </location>
</feature>
<dbReference type="InterPro" id="IPR018466">
    <property type="entry name" value="Kre9/Knh1-like_N"/>
</dbReference>
<gene>
    <name evidence="5" type="ORF">GYMLUDRAFT_96667</name>
</gene>
<dbReference type="OrthoDB" id="2432613at2759"/>
<reference evidence="5 6" key="1">
    <citation type="submission" date="2014-04" db="EMBL/GenBank/DDBJ databases">
        <title>Evolutionary Origins and Diversification of the Mycorrhizal Mutualists.</title>
        <authorList>
            <consortium name="DOE Joint Genome Institute"/>
            <consortium name="Mycorrhizal Genomics Consortium"/>
            <person name="Kohler A."/>
            <person name="Kuo A."/>
            <person name="Nagy L.G."/>
            <person name="Floudas D."/>
            <person name="Copeland A."/>
            <person name="Barry K.W."/>
            <person name="Cichocki N."/>
            <person name="Veneault-Fourrey C."/>
            <person name="LaButti K."/>
            <person name="Lindquist E.A."/>
            <person name="Lipzen A."/>
            <person name="Lundell T."/>
            <person name="Morin E."/>
            <person name="Murat C."/>
            <person name="Riley R."/>
            <person name="Ohm R."/>
            <person name="Sun H."/>
            <person name="Tunlid A."/>
            <person name="Henrissat B."/>
            <person name="Grigoriev I.V."/>
            <person name="Hibbett D.S."/>
            <person name="Martin F."/>
        </authorList>
    </citation>
    <scope>NUCLEOTIDE SEQUENCE [LARGE SCALE GENOMIC DNA]</scope>
    <source>
        <strain evidence="5 6">FD-317 M1</strain>
    </source>
</reference>
<dbReference type="Pfam" id="PF10342">
    <property type="entry name" value="Kre9_KNH"/>
    <property type="match status" value="1"/>
</dbReference>
<evidence type="ECO:0000259" key="4">
    <source>
        <dbReference type="Pfam" id="PF10342"/>
    </source>
</evidence>
<sequence>MFSKIVLLSALASSAFATVFITSPTATSTFNGGQTATISWIDSNGSPSLQDWGSAKVSIYTGNANQQTLLQQVTASVNVATTSSIQFTPDPKIGPNGQEYFIRVESLTLKDANNTQYPEMSFSALFTMASMTGTFNSSVQAQIDGQSTAPIGGSTTGSIASSTGSSAASSTKAASTTGSSTATSKGASSTTASAASSAKSNGAVGLGSVANVWVSAVLGGAVMVSLML</sequence>
<evidence type="ECO:0000256" key="2">
    <source>
        <dbReference type="SAM" id="MobiDB-lite"/>
    </source>
</evidence>
<feature type="domain" description="Yeast cell wall synthesis Kre9/Knh1-like N-terminal" evidence="4">
    <location>
        <begin position="23"/>
        <end position="117"/>
    </location>
</feature>
<keyword evidence="1 3" id="KW-0732">Signal</keyword>
<dbReference type="GO" id="GO:0042546">
    <property type="term" value="P:cell wall biogenesis"/>
    <property type="evidence" value="ECO:0007669"/>
    <property type="project" value="InterPro"/>
</dbReference>
<keyword evidence="6" id="KW-1185">Reference proteome</keyword>
<evidence type="ECO:0000313" key="6">
    <source>
        <dbReference type="Proteomes" id="UP000053593"/>
    </source>
</evidence>
<feature type="compositionally biased region" description="Low complexity" evidence="2">
    <location>
        <begin position="152"/>
        <end position="188"/>
    </location>
</feature>
<dbReference type="PANTHER" id="PTHR28154:SF1">
    <property type="entry name" value="CELL WALL SYNTHESIS PROTEIN KNH1-RELATED"/>
    <property type="match status" value="1"/>
</dbReference>
<dbReference type="HOGENOM" id="CLU_078855_2_1_1"/>
<organism evidence="5 6">
    <name type="scientific">Collybiopsis luxurians FD-317 M1</name>
    <dbReference type="NCBI Taxonomy" id="944289"/>
    <lineage>
        <taxon>Eukaryota</taxon>
        <taxon>Fungi</taxon>
        <taxon>Dikarya</taxon>
        <taxon>Basidiomycota</taxon>
        <taxon>Agaricomycotina</taxon>
        <taxon>Agaricomycetes</taxon>
        <taxon>Agaricomycetidae</taxon>
        <taxon>Agaricales</taxon>
        <taxon>Marasmiineae</taxon>
        <taxon>Omphalotaceae</taxon>
        <taxon>Collybiopsis</taxon>
        <taxon>Collybiopsis luxurians</taxon>
    </lineage>
</organism>
<evidence type="ECO:0000256" key="3">
    <source>
        <dbReference type="SAM" id="SignalP"/>
    </source>
</evidence>
<proteinExistence type="predicted"/>
<dbReference type="PANTHER" id="PTHR28154">
    <property type="entry name" value="CELL WALL SYNTHESIS PROTEIN KNH1-RELATED"/>
    <property type="match status" value="1"/>
</dbReference>
<accession>A0A0D0BC58</accession>
<feature type="region of interest" description="Disordered" evidence="2">
    <location>
        <begin position="146"/>
        <end position="188"/>
    </location>
</feature>
<dbReference type="Proteomes" id="UP000053593">
    <property type="component" value="Unassembled WGS sequence"/>
</dbReference>
<name>A0A0D0BC58_9AGAR</name>
<dbReference type="AlphaFoldDB" id="A0A0D0BC58"/>
<dbReference type="GO" id="GO:0006078">
    <property type="term" value="P:(1-&gt;6)-beta-D-glucan biosynthetic process"/>
    <property type="evidence" value="ECO:0007669"/>
    <property type="project" value="InterPro"/>
</dbReference>
<protein>
    <recommendedName>
        <fullName evidence="4">Yeast cell wall synthesis Kre9/Knh1-like N-terminal domain-containing protein</fullName>
    </recommendedName>
</protein>